<dbReference type="Proteomes" id="UP000049222">
    <property type="component" value="Unassembled WGS sequence"/>
</dbReference>
<evidence type="ECO:0000313" key="3">
    <source>
        <dbReference type="Proteomes" id="UP000049222"/>
    </source>
</evidence>
<accession>A0A0M6YH34</accession>
<dbReference type="RefSeq" id="WP_275934852.1">
    <property type="nucleotide sequence ID" value="NZ_CXSU01000011.1"/>
</dbReference>
<keyword evidence="1" id="KW-0732">Signal</keyword>
<protein>
    <submittedName>
        <fullName evidence="2">Uncharacterized protein</fullName>
    </submittedName>
</protein>
<dbReference type="AlphaFoldDB" id="A0A0M6YH34"/>
<feature type="signal peptide" evidence="1">
    <location>
        <begin position="1"/>
        <end position="23"/>
    </location>
</feature>
<evidence type="ECO:0000256" key="1">
    <source>
        <dbReference type="SAM" id="SignalP"/>
    </source>
</evidence>
<feature type="chain" id="PRO_5005807861" evidence="1">
    <location>
        <begin position="24"/>
        <end position="40"/>
    </location>
</feature>
<sequence length="40" mass="4119">MQPATVFALVLCAFMLLASGLAAQTMMEPGPVPTNPVTAQ</sequence>
<organism evidence="2 3">
    <name type="scientific">Jannaschia donghaensis</name>
    <dbReference type="NCBI Taxonomy" id="420998"/>
    <lineage>
        <taxon>Bacteria</taxon>
        <taxon>Pseudomonadati</taxon>
        <taxon>Pseudomonadota</taxon>
        <taxon>Alphaproteobacteria</taxon>
        <taxon>Rhodobacterales</taxon>
        <taxon>Roseobacteraceae</taxon>
        <taxon>Jannaschia</taxon>
    </lineage>
</organism>
<dbReference type="EMBL" id="CXSU01000011">
    <property type="protein sequence ID" value="CTQ49662.1"/>
    <property type="molecule type" value="Genomic_DNA"/>
</dbReference>
<reference evidence="2 3" key="1">
    <citation type="submission" date="2015-07" db="EMBL/GenBank/DDBJ databases">
        <authorList>
            <person name="Noorani M."/>
        </authorList>
    </citation>
    <scope>NUCLEOTIDE SEQUENCE [LARGE SCALE GENOMIC DNA]</scope>
    <source>
        <strain evidence="2 3">CECT 7802</strain>
    </source>
</reference>
<gene>
    <name evidence="2" type="ORF">JDO7802_01676</name>
</gene>
<evidence type="ECO:0000313" key="2">
    <source>
        <dbReference type="EMBL" id="CTQ49662.1"/>
    </source>
</evidence>
<keyword evidence="3" id="KW-1185">Reference proteome</keyword>
<name>A0A0M6YH34_9RHOB</name>
<proteinExistence type="predicted"/>